<evidence type="ECO:0000256" key="1">
    <source>
        <dbReference type="SAM" id="Phobius"/>
    </source>
</evidence>
<evidence type="ECO:0000313" key="3">
    <source>
        <dbReference type="Proteomes" id="UP001055125"/>
    </source>
</evidence>
<sequence>MVPISLPLTLVPTAFSKAVCWREYRSMRKPESRAKGLVRRGALGADKSGNVIILFALTAPILFGIGGAALDYGNAVRIRAVEQSVSDATALLVAGADTPLARTEGFRLAEAQLRARLGDQSSTGGYRISGAWIDSSNYKLTISTTLKTFLVHLLPGTSRQMEVSVSTVVNRVAPQYATAPPTLTQLSPEAADYNRIYFYCYSSDQQRQQSADRGRRGITAIADNAQPPTDYSANKPPPCEANEAPSYMLRNVRNARTSPSKWDKDNEEVFIYYTDTVIDTGGLVQTMNLNGSQVFKNSPSIPVDTQRYPMLETIVCDSLSACVSQSLGGILPNNHVTHNPQTSQRSCEEGKFMYYGWEDRPGGDRDYDDIRVVVSCPKQVKVSDKKLKIVQ</sequence>
<name>A0ABQ4S3A2_9HYPH</name>
<keyword evidence="1" id="KW-1133">Transmembrane helix</keyword>
<keyword evidence="1" id="KW-0812">Transmembrane</keyword>
<evidence type="ECO:0000313" key="2">
    <source>
        <dbReference type="EMBL" id="GJD96252.1"/>
    </source>
</evidence>
<dbReference type="Proteomes" id="UP001055125">
    <property type="component" value="Unassembled WGS sequence"/>
</dbReference>
<comment type="caution">
    <text evidence="2">The sequence shown here is derived from an EMBL/GenBank/DDBJ whole genome shotgun (WGS) entry which is preliminary data.</text>
</comment>
<dbReference type="EMBL" id="BPQP01000057">
    <property type="protein sequence ID" value="GJD96252.1"/>
    <property type="molecule type" value="Genomic_DNA"/>
</dbReference>
<gene>
    <name evidence="2" type="ORF">OCOJLMKI_3472</name>
</gene>
<reference evidence="2" key="2">
    <citation type="submission" date="2021-08" db="EMBL/GenBank/DDBJ databases">
        <authorList>
            <person name="Tani A."/>
            <person name="Ola A."/>
            <person name="Ogura Y."/>
            <person name="Katsura K."/>
            <person name="Hayashi T."/>
        </authorList>
    </citation>
    <scope>NUCLEOTIDE SEQUENCE</scope>
    <source>
        <strain evidence="2">DSM 19015</strain>
    </source>
</reference>
<feature type="transmembrane region" description="Helical" evidence="1">
    <location>
        <begin position="51"/>
        <end position="70"/>
    </location>
</feature>
<evidence type="ECO:0008006" key="4">
    <source>
        <dbReference type="Google" id="ProtNLM"/>
    </source>
</evidence>
<proteinExistence type="predicted"/>
<keyword evidence="3" id="KW-1185">Reference proteome</keyword>
<reference evidence="2" key="1">
    <citation type="journal article" date="2021" name="Front. Microbiol.">
        <title>Comprehensive Comparative Genomics and Phenotyping of Methylobacterium Species.</title>
        <authorList>
            <person name="Alessa O."/>
            <person name="Ogura Y."/>
            <person name="Fujitani Y."/>
            <person name="Takami H."/>
            <person name="Hayashi T."/>
            <person name="Sahin N."/>
            <person name="Tani A."/>
        </authorList>
    </citation>
    <scope>NUCLEOTIDE SEQUENCE</scope>
    <source>
        <strain evidence="2">DSM 19015</strain>
    </source>
</reference>
<organism evidence="2 3">
    <name type="scientific">Methylobacterium iners</name>
    <dbReference type="NCBI Taxonomy" id="418707"/>
    <lineage>
        <taxon>Bacteria</taxon>
        <taxon>Pseudomonadati</taxon>
        <taxon>Pseudomonadota</taxon>
        <taxon>Alphaproteobacteria</taxon>
        <taxon>Hyphomicrobiales</taxon>
        <taxon>Methylobacteriaceae</taxon>
        <taxon>Methylobacterium</taxon>
    </lineage>
</organism>
<accession>A0ABQ4S3A2</accession>
<protein>
    <recommendedName>
        <fullName evidence="4">Flp pilus-assembly TadG-like N-terminal domain-containing protein</fullName>
    </recommendedName>
</protein>
<keyword evidence="1" id="KW-0472">Membrane</keyword>